<dbReference type="EMBL" id="BAABAB010000005">
    <property type="protein sequence ID" value="GAA3607320.1"/>
    <property type="molecule type" value="Genomic_DNA"/>
</dbReference>
<proteinExistence type="predicted"/>
<feature type="domain" description="Glycosyltransferase subfamily 4-like N-terminal" evidence="3">
    <location>
        <begin position="27"/>
        <end position="168"/>
    </location>
</feature>
<keyword evidence="5" id="KW-1185">Reference proteome</keyword>
<sequence length="399" mass="43307">MRPRLHLATTVPQSLDSLLVGQPAYLSRQFDVTVISSPGDRLDAVADREGVAAFGVEMKRAVTPLADVAALWQLCRWFRRTRPQLVQSYTPKAGLLVMAAAALARVPVRVHGIVGMPLMEASGLRRQLLLAAERATYALSTRLTCNSTGLRSWVLDHVSSARRIDVIGEGSINGVDPARYRPADANARASARRLFGIDEDATVILYAGRLVGDKGIGELLLAFEQLRSEHDDVVLLLVGSAEPERDPLSEQAAQLLRSSDGIVNVGWCDDVRPYYSAADIFALPSYREGLPNALLEASACGLACVATDINGCNEVVADAETGLLIPVRDSAALASALERLLDVDLRARLGCAARRRVRERYDQRLFWESLLDFYRSVVRPAADQRASDRGSFVDGSGAA</sequence>
<dbReference type="CDD" id="cd03808">
    <property type="entry name" value="GT4_CapM-like"/>
    <property type="match status" value="1"/>
</dbReference>
<dbReference type="InterPro" id="IPR028098">
    <property type="entry name" value="Glyco_trans_4-like_N"/>
</dbReference>
<dbReference type="PANTHER" id="PTHR12526:SF510">
    <property type="entry name" value="D-INOSITOL 3-PHOSPHATE GLYCOSYLTRANSFERASE"/>
    <property type="match status" value="1"/>
</dbReference>
<evidence type="ECO:0000256" key="2">
    <source>
        <dbReference type="ARBA" id="ARBA00022679"/>
    </source>
</evidence>
<organism evidence="4 5">
    <name type="scientific">Microlunatus ginsengisoli</name>
    <dbReference type="NCBI Taxonomy" id="363863"/>
    <lineage>
        <taxon>Bacteria</taxon>
        <taxon>Bacillati</taxon>
        <taxon>Actinomycetota</taxon>
        <taxon>Actinomycetes</taxon>
        <taxon>Propionibacteriales</taxon>
        <taxon>Propionibacteriaceae</taxon>
        <taxon>Microlunatus</taxon>
    </lineage>
</organism>
<evidence type="ECO:0000259" key="3">
    <source>
        <dbReference type="Pfam" id="PF13579"/>
    </source>
</evidence>
<evidence type="ECO:0000313" key="4">
    <source>
        <dbReference type="EMBL" id="GAA3607320.1"/>
    </source>
</evidence>
<dbReference type="Pfam" id="PF13692">
    <property type="entry name" value="Glyco_trans_1_4"/>
    <property type="match status" value="1"/>
</dbReference>
<dbReference type="PANTHER" id="PTHR12526">
    <property type="entry name" value="GLYCOSYLTRANSFERASE"/>
    <property type="match status" value="1"/>
</dbReference>
<dbReference type="Gene3D" id="3.40.50.2000">
    <property type="entry name" value="Glycogen Phosphorylase B"/>
    <property type="match status" value="2"/>
</dbReference>
<keyword evidence="1" id="KW-0328">Glycosyltransferase</keyword>
<dbReference type="SUPFAM" id="SSF53756">
    <property type="entry name" value="UDP-Glycosyltransferase/glycogen phosphorylase"/>
    <property type="match status" value="1"/>
</dbReference>
<accession>A0ABP6ZFV7</accession>
<gene>
    <name evidence="4" type="ORF">GCM10022236_06410</name>
</gene>
<comment type="caution">
    <text evidence="4">The sequence shown here is derived from an EMBL/GenBank/DDBJ whole genome shotgun (WGS) entry which is preliminary data.</text>
</comment>
<dbReference type="Proteomes" id="UP001501490">
    <property type="component" value="Unassembled WGS sequence"/>
</dbReference>
<evidence type="ECO:0000313" key="5">
    <source>
        <dbReference type="Proteomes" id="UP001501490"/>
    </source>
</evidence>
<dbReference type="RefSeq" id="WP_344801638.1">
    <property type="nucleotide sequence ID" value="NZ_BAABAB010000005.1"/>
</dbReference>
<reference evidence="5" key="1">
    <citation type="journal article" date="2019" name="Int. J. Syst. Evol. Microbiol.">
        <title>The Global Catalogue of Microorganisms (GCM) 10K type strain sequencing project: providing services to taxonomists for standard genome sequencing and annotation.</title>
        <authorList>
            <consortium name="The Broad Institute Genomics Platform"/>
            <consortium name="The Broad Institute Genome Sequencing Center for Infectious Disease"/>
            <person name="Wu L."/>
            <person name="Ma J."/>
        </authorList>
    </citation>
    <scope>NUCLEOTIDE SEQUENCE [LARGE SCALE GENOMIC DNA]</scope>
    <source>
        <strain evidence="5">JCM 16929</strain>
    </source>
</reference>
<dbReference type="Pfam" id="PF13579">
    <property type="entry name" value="Glyco_trans_4_4"/>
    <property type="match status" value="1"/>
</dbReference>
<evidence type="ECO:0000256" key="1">
    <source>
        <dbReference type="ARBA" id="ARBA00022676"/>
    </source>
</evidence>
<protein>
    <submittedName>
        <fullName evidence="4">Glycosyltransferase family 4 protein</fullName>
    </submittedName>
</protein>
<name>A0ABP6ZFV7_9ACTN</name>
<keyword evidence="2" id="KW-0808">Transferase</keyword>